<name>A0ABP1QEI5_9HEXA</name>
<feature type="compositionally biased region" description="Acidic residues" evidence="1">
    <location>
        <begin position="1023"/>
        <end position="1036"/>
    </location>
</feature>
<dbReference type="Gene3D" id="3.30.200.20">
    <property type="entry name" value="Phosphorylase Kinase, domain 1"/>
    <property type="match status" value="1"/>
</dbReference>
<dbReference type="SUPFAM" id="SSF56112">
    <property type="entry name" value="Protein kinase-like (PK-like)"/>
    <property type="match status" value="1"/>
</dbReference>
<feature type="compositionally biased region" description="Acidic residues" evidence="1">
    <location>
        <begin position="924"/>
        <end position="937"/>
    </location>
</feature>
<feature type="compositionally biased region" description="Polar residues" evidence="1">
    <location>
        <begin position="206"/>
        <end position="216"/>
    </location>
</feature>
<feature type="compositionally biased region" description="Basic and acidic residues" evidence="1">
    <location>
        <begin position="1048"/>
        <end position="1074"/>
    </location>
</feature>
<feature type="compositionally biased region" description="Basic and acidic residues" evidence="1">
    <location>
        <begin position="896"/>
        <end position="909"/>
    </location>
</feature>
<dbReference type="PRINTS" id="PR00109">
    <property type="entry name" value="TYRKINASE"/>
</dbReference>
<feature type="region of interest" description="Disordered" evidence="1">
    <location>
        <begin position="23"/>
        <end position="98"/>
    </location>
</feature>
<dbReference type="PANTHER" id="PTHR44329">
    <property type="entry name" value="SERINE/THREONINE-PROTEIN KINASE TNNI3K-RELATED"/>
    <property type="match status" value="1"/>
</dbReference>
<feature type="compositionally biased region" description="Polar residues" evidence="1">
    <location>
        <begin position="830"/>
        <end position="850"/>
    </location>
</feature>
<dbReference type="SMART" id="SM00220">
    <property type="entry name" value="S_TKc"/>
    <property type="match status" value="1"/>
</dbReference>
<feature type="compositionally biased region" description="Acidic residues" evidence="1">
    <location>
        <begin position="1075"/>
        <end position="1088"/>
    </location>
</feature>
<dbReference type="PROSITE" id="PS00108">
    <property type="entry name" value="PROTEIN_KINASE_ST"/>
    <property type="match status" value="1"/>
</dbReference>
<organism evidence="3 4">
    <name type="scientific">Orchesella dallaii</name>
    <dbReference type="NCBI Taxonomy" id="48710"/>
    <lineage>
        <taxon>Eukaryota</taxon>
        <taxon>Metazoa</taxon>
        <taxon>Ecdysozoa</taxon>
        <taxon>Arthropoda</taxon>
        <taxon>Hexapoda</taxon>
        <taxon>Collembola</taxon>
        <taxon>Entomobryomorpha</taxon>
        <taxon>Entomobryoidea</taxon>
        <taxon>Orchesellidae</taxon>
        <taxon>Orchesellinae</taxon>
        <taxon>Orchesella</taxon>
    </lineage>
</organism>
<feature type="compositionally biased region" description="Low complexity" evidence="1">
    <location>
        <begin position="729"/>
        <end position="740"/>
    </location>
</feature>
<dbReference type="Gene3D" id="1.10.510.10">
    <property type="entry name" value="Transferase(Phosphotransferase) domain 1"/>
    <property type="match status" value="1"/>
</dbReference>
<protein>
    <recommendedName>
        <fullName evidence="2">Protein kinase domain-containing protein</fullName>
    </recommendedName>
</protein>
<keyword evidence="4" id="KW-1185">Reference proteome</keyword>
<dbReference type="PROSITE" id="PS50011">
    <property type="entry name" value="PROTEIN_KINASE_DOM"/>
    <property type="match status" value="1"/>
</dbReference>
<feature type="compositionally biased region" description="Polar residues" evidence="1">
    <location>
        <begin position="1009"/>
        <end position="1022"/>
    </location>
</feature>
<evidence type="ECO:0000256" key="1">
    <source>
        <dbReference type="SAM" id="MobiDB-lite"/>
    </source>
</evidence>
<dbReference type="InterPro" id="IPR051681">
    <property type="entry name" value="Ser/Thr_Kinases-Pseudokinases"/>
</dbReference>
<feature type="domain" description="Protein kinase" evidence="2">
    <location>
        <begin position="270"/>
        <end position="511"/>
    </location>
</feature>
<dbReference type="InterPro" id="IPR000719">
    <property type="entry name" value="Prot_kinase_dom"/>
</dbReference>
<feature type="compositionally biased region" description="Polar residues" evidence="1">
    <location>
        <begin position="878"/>
        <end position="888"/>
    </location>
</feature>
<feature type="region of interest" description="Disordered" evidence="1">
    <location>
        <begin position="1004"/>
        <end position="1151"/>
    </location>
</feature>
<dbReference type="InterPro" id="IPR011009">
    <property type="entry name" value="Kinase-like_dom_sf"/>
</dbReference>
<feature type="region of interest" description="Disordered" evidence="1">
    <location>
        <begin position="705"/>
        <end position="782"/>
    </location>
</feature>
<evidence type="ECO:0000313" key="3">
    <source>
        <dbReference type="EMBL" id="CAL8096369.1"/>
    </source>
</evidence>
<comment type="caution">
    <text evidence="3">The sequence shown here is derived from an EMBL/GenBank/DDBJ whole genome shotgun (WGS) entry which is preliminary data.</text>
</comment>
<feature type="compositionally biased region" description="Basic residues" evidence="1">
    <location>
        <begin position="1103"/>
        <end position="1118"/>
    </location>
</feature>
<feature type="region of interest" description="Disordered" evidence="1">
    <location>
        <begin position="190"/>
        <end position="220"/>
    </location>
</feature>
<feature type="compositionally biased region" description="Basic residues" evidence="1">
    <location>
        <begin position="753"/>
        <end position="763"/>
    </location>
</feature>
<accession>A0ABP1QEI5</accession>
<dbReference type="InterPro" id="IPR001245">
    <property type="entry name" value="Ser-Thr/Tyr_kinase_cat_dom"/>
</dbReference>
<feature type="compositionally biased region" description="Low complexity" evidence="1">
    <location>
        <begin position="809"/>
        <end position="823"/>
    </location>
</feature>
<gene>
    <name evidence="3" type="ORF">ODALV1_LOCUS9334</name>
</gene>
<dbReference type="Pfam" id="PF07714">
    <property type="entry name" value="PK_Tyr_Ser-Thr"/>
    <property type="match status" value="1"/>
</dbReference>
<feature type="compositionally biased region" description="Basic and acidic residues" evidence="1">
    <location>
        <begin position="68"/>
        <end position="96"/>
    </location>
</feature>
<feature type="compositionally biased region" description="Polar residues" evidence="1">
    <location>
        <begin position="32"/>
        <end position="46"/>
    </location>
</feature>
<feature type="region of interest" description="Disordered" evidence="1">
    <location>
        <begin position="803"/>
        <end position="957"/>
    </location>
</feature>
<dbReference type="InterPro" id="IPR008271">
    <property type="entry name" value="Ser/Thr_kinase_AS"/>
</dbReference>
<feature type="compositionally biased region" description="Basic and acidic residues" evidence="1">
    <location>
        <begin position="705"/>
        <end position="722"/>
    </location>
</feature>
<proteinExistence type="predicted"/>
<dbReference type="EMBL" id="CAXLJM020000028">
    <property type="protein sequence ID" value="CAL8096369.1"/>
    <property type="molecule type" value="Genomic_DNA"/>
</dbReference>
<evidence type="ECO:0000313" key="4">
    <source>
        <dbReference type="Proteomes" id="UP001642540"/>
    </source>
</evidence>
<reference evidence="3 4" key="1">
    <citation type="submission" date="2024-08" db="EMBL/GenBank/DDBJ databases">
        <authorList>
            <person name="Cucini C."/>
            <person name="Frati F."/>
        </authorList>
    </citation>
    <scope>NUCLEOTIDE SEQUENCE [LARGE SCALE GENOMIC DNA]</scope>
</reference>
<evidence type="ECO:0000259" key="2">
    <source>
        <dbReference type="PROSITE" id="PS50011"/>
    </source>
</evidence>
<dbReference type="PANTHER" id="PTHR44329:SF304">
    <property type="entry name" value="MITOGEN-ACTIVATED PROTEIN KINASE KINASE KINASE 13-LIKE ISOFORM X1"/>
    <property type="match status" value="1"/>
</dbReference>
<dbReference type="Proteomes" id="UP001642540">
    <property type="component" value="Unassembled WGS sequence"/>
</dbReference>
<sequence>MLHSSFFREALFCCRLPYRRRRRQNRRQQQRHASGSPCQPNALNKGTSHELVVEENDSSTESSQSDYGSEKVPPEEIMRNSPRKENHKTPRRHENDDSSFIHQHEQLTRNVMLVHDKLSHLALSVPDISSHCYQQQQNQYNAVQHQAPMMGQWTTASVPSHTVVQVIPGGTTSKKLNSSAMNGSAVVPVAINDDGSQLGPHHDDNATNSSDPQSTGLVLPNHSKANGGWFNGLLGCLRPVWTIIGKATAHDHKFHGNQSIDEWDIPFEHISDLEWLGSGAQGAVFKGKLRGEWVAVKKVKDLKETDIKHLRKLNHANVIQFKGVCTQTPLYCIIMEYCPQGTLYGLINRGDDLPPQKLVDWSKQIANGMFYLHAHKIIHRDLKSPNVLIGSDEIAKISDFGTSRQWNEVSTRMSFAGTVPWMAPEIIRNEPCSEKVDIWSFGVVLWELLTCETPYKDVDSSAIMFGVGNNSLHLPLPSSCPEGYKLLIKQCCSPKPRNRPSFKHIILHLEIASDEILATPPDQYLRMQKKWKEELTDQMKKARTRRSHSKAEDAVIRKRKEELKHAQDIREHYLRKLERTNHLYLELSAFLTSLEQREQDLRKREQQIGVGGTPSKYKRRFKPLFKTNSASASFANERGYGSSGRKRTAFLVSSKSNGDSTSPASPEQVIYVSSYNPAQQTRHQDEDVNDGIDFPEEGMKTKDLYTELNPSDKPESTLREPEGMQNQMSSCSTSSTLPSSKNIGSMLPELKSRSRRYKHRRSKSHENYAKIMSPRHSPHVERHCMTPLTPVLPHSLSFRASMTSNAQMTTSETQTEESSFAESLNGTGGFSSSRQLHLNIPTSPSSNYRQQSDDKVTDMSLGSEASSSKTPGGGYDTYQKQKTFANSTLEEEDHGCEDTHEEENHEQAKSARQTIMKRSVSSTLDEEEEDDDLLDDEDPRHRNSSNNNNEYHNGESSDDMLDTLEGCVGQLIVVKNGNGRRRGAACRCKCHLQNCHAAAKIPVAASNGYPPSTANGRSGSQLTEEEEEEEEGAFMDEDTHTAVSAHGQRSDYGRSESNETLDSKDTNSSSREDVFAEDGFETFSDEEAAPPSRLGIHMDFLKRKSMLRKPVARRRSRLQTHPQQGRPVVGRTASTLSSEDDLTTTGRPSQP</sequence>